<keyword evidence="2" id="KW-0812">Transmembrane</keyword>
<evidence type="ECO:0000313" key="3">
    <source>
        <dbReference type="EMBL" id="NEX55692.1"/>
    </source>
</evidence>
<accession>A0A6M0M8Y5</accession>
<organism evidence="3 4">
    <name type="scientific">Lactococcus lactis</name>
    <dbReference type="NCBI Taxonomy" id="1358"/>
    <lineage>
        <taxon>Bacteria</taxon>
        <taxon>Bacillati</taxon>
        <taxon>Bacillota</taxon>
        <taxon>Bacilli</taxon>
        <taxon>Lactobacillales</taxon>
        <taxon>Streptococcaceae</taxon>
        <taxon>Lactococcus</taxon>
    </lineage>
</organism>
<feature type="transmembrane region" description="Helical" evidence="2">
    <location>
        <begin position="200"/>
        <end position="225"/>
    </location>
</feature>
<evidence type="ECO:0000256" key="1">
    <source>
        <dbReference type="SAM" id="MobiDB-lite"/>
    </source>
</evidence>
<protein>
    <recommendedName>
        <fullName evidence="5">DUF2628 domain-containing protein</fullName>
    </recommendedName>
</protein>
<dbReference type="RefSeq" id="WP_163656682.1">
    <property type="nucleotide sequence ID" value="NZ_RIGB01000089.1"/>
</dbReference>
<keyword evidence="2" id="KW-0472">Membrane</keyword>
<gene>
    <name evidence="3" type="ORF">GTP08_08340</name>
</gene>
<reference evidence="3 4" key="1">
    <citation type="submission" date="2019-12" db="EMBL/GenBank/DDBJ databases">
        <title>Draft Genome Sequences of L. lactis strains MS22333, MS22334, MS22336, and MS22337, Isolated from Spontaneous Fermented Camel Milk in Ethiopia.</title>
        <authorList>
            <person name="Bragason E."/>
            <person name="Hansen E.B."/>
            <person name="Guya M.E."/>
            <person name="Berhe T."/>
        </authorList>
    </citation>
    <scope>NUCLEOTIDE SEQUENCE [LARGE SCALE GENOMIC DNA]</scope>
    <source>
        <strain evidence="3 4">MS22336</strain>
    </source>
</reference>
<feature type="region of interest" description="Disordered" evidence="1">
    <location>
        <begin position="1"/>
        <end position="47"/>
    </location>
</feature>
<feature type="compositionally biased region" description="Basic and acidic residues" evidence="1">
    <location>
        <begin position="1"/>
        <end position="11"/>
    </location>
</feature>
<feature type="transmembrane region" description="Helical" evidence="2">
    <location>
        <begin position="140"/>
        <end position="165"/>
    </location>
</feature>
<name>A0A6M0M8Y5_9LACT</name>
<proteinExistence type="predicted"/>
<evidence type="ECO:0000256" key="2">
    <source>
        <dbReference type="SAM" id="Phobius"/>
    </source>
</evidence>
<comment type="caution">
    <text evidence="3">The sequence shown here is derived from an EMBL/GenBank/DDBJ whole genome shotgun (WGS) entry which is preliminary data.</text>
</comment>
<dbReference type="AlphaFoldDB" id="A0A6M0M8Y5"/>
<keyword evidence="2" id="KW-1133">Transmembrane helix</keyword>
<dbReference type="Proteomes" id="UP000477402">
    <property type="component" value="Unassembled WGS sequence"/>
</dbReference>
<evidence type="ECO:0008006" key="5">
    <source>
        <dbReference type="Google" id="ProtNLM"/>
    </source>
</evidence>
<evidence type="ECO:0000313" key="4">
    <source>
        <dbReference type="Proteomes" id="UP000477402"/>
    </source>
</evidence>
<sequence>MENEKELKGQEIPETQVEPTEELTSENLASQEETTKSDISEWDASEPVLDEPVVAKAEVSEGFVSEPVIAEPVIAEPVIAEPVIAASEPLDSKVEEKTSEQSAYADIPQNRSLENQDEIKTKWNWGAFSFPMWFGIANRAYLGLLILIGLIPWIGWIFGIVWMIVFGFNGEKWALENRDNKYRDEEEFRKVMDGWNRAGFVAFIIGIVLFVIAILILIFVLVFAFNSYNNFDNGYRDFGNY</sequence>
<dbReference type="EMBL" id="WWDJ01000056">
    <property type="protein sequence ID" value="NEX55692.1"/>
    <property type="molecule type" value="Genomic_DNA"/>
</dbReference>